<dbReference type="InterPro" id="IPR000835">
    <property type="entry name" value="HTH_MarR-typ"/>
</dbReference>
<dbReference type="SMART" id="SM00347">
    <property type="entry name" value="HTH_MARR"/>
    <property type="match status" value="1"/>
</dbReference>
<dbReference type="PANTHER" id="PTHR33164">
    <property type="entry name" value="TRANSCRIPTIONAL REGULATOR, MARR FAMILY"/>
    <property type="match status" value="1"/>
</dbReference>
<evidence type="ECO:0000313" key="5">
    <source>
        <dbReference type="EMBL" id="SDH78200.1"/>
    </source>
</evidence>
<dbReference type="PROSITE" id="PS01117">
    <property type="entry name" value="HTH_MARR_1"/>
    <property type="match status" value="1"/>
</dbReference>
<dbReference type="Gene3D" id="1.10.10.10">
    <property type="entry name" value="Winged helix-like DNA-binding domain superfamily/Winged helix DNA-binding domain"/>
    <property type="match status" value="1"/>
</dbReference>
<dbReference type="EMBL" id="LT629695">
    <property type="protein sequence ID" value="SDH78200.1"/>
    <property type="molecule type" value="Genomic_DNA"/>
</dbReference>
<organism evidence="5 6">
    <name type="scientific">Agrococcus jejuensis</name>
    <dbReference type="NCBI Taxonomy" id="399736"/>
    <lineage>
        <taxon>Bacteria</taxon>
        <taxon>Bacillati</taxon>
        <taxon>Actinomycetota</taxon>
        <taxon>Actinomycetes</taxon>
        <taxon>Micrococcales</taxon>
        <taxon>Microbacteriaceae</taxon>
        <taxon>Agrococcus</taxon>
    </lineage>
</organism>
<dbReference type="AlphaFoldDB" id="A0A1G8F7X3"/>
<evidence type="ECO:0000256" key="3">
    <source>
        <dbReference type="ARBA" id="ARBA00023163"/>
    </source>
</evidence>
<reference evidence="6" key="1">
    <citation type="submission" date="2016-10" db="EMBL/GenBank/DDBJ databases">
        <authorList>
            <person name="Varghese N."/>
            <person name="Submissions S."/>
        </authorList>
    </citation>
    <scope>NUCLEOTIDE SEQUENCE [LARGE SCALE GENOMIC DNA]</scope>
    <source>
        <strain evidence="6">DSM 22002</strain>
    </source>
</reference>
<dbReference type="InterPro" id="IPR039422">
    <property type="entry name" value="MarR/SlyA-like"/>
</dbReference>
<gene>
    <name evidence="5" type="ORF">SAMN04489720_2370</name>
</gene>
<dbReference type="SUPFAM" id="SSF46785">
    <property type="entry name" value="Winged helix' DNA-binding domain"/>
    <property type="match status" value="1"/>
</dbReference>
<evidence type="ECO:0000256" key="2">
    <source>
        <dbReference type="ARBA" id="ARBA00023125"/>
    </source>
</evidence>
<keyword evidence="6" id="KW-1185">Reference proteome</keyword>
<evidence type="ECO:0000256" key="1">
    <source>
        <dbReference type="ARBA" id="ARBA00023015"/>
    </source>
</evidence>
<feature type="domain" description="HTH marR-type" evidence="4">
    <location>
        <begin position="22"/>
        <end position="151"/>
    </location>
</feature>
<dbReference type="InterPro" id="IPR023187">
    <property type="entry name" value="Tscrpt_reg_MarR-type_CS"/>
</dbReference>
<dbReference type="InterPro" id="IPR036390">
    <property type="entry name" value="WH_DNA-bd_sf"/>
</dbReference>
<protein>
    <submittedName>
        <fullName evidence="5">DNA-binding transcriptional regulator, MarR family</fullName>
    </submittedName>
</protein>
<evidence type="ECO:0000259" key="4">
    <source>
        <dbReference type="PROSITE" id="PS50995"/>
    </source>
</evidence>
<sequence length="155" mass="16806">MLGADPGDTVSVVPDAAPDMRDWPTGRLLAMAARLVEHEWHDTLQGAGITHAGLVVLDLLGDGPLAQAELARRARVEVQTISRTVDRLEREGHVERTLDPADRRSRLVARTAAGEAAWAQARSLEARAIPAVDDADALRAQLLQIVQALSARRWS</sequence>
<dbReference type="STRING" id="399736.SAMN04489720_2370"/>
<proteinExistence type="predicted"/>
<dbReference type="PANTHER" id="PTHR33164:SF43">
    <property type="entry name" value="HTH-TYPE TRANSCRIPTIONAL REPRESSOR YETL"/>
    <property type="match status" value="1"/>
</dbReference>
<keyword evidence="1" id="KW-0805">Transcription regulation</keyword>
<name>A0A1G8F7X3_9MICO</name>
<dbReference type="PROSITE" id="PS50995">
    <property type="entry name" value="HTH_MARR_2"/>
    <property type="match status" value="1"/>
</dbReference>
<evidence type="ECO:0000313" key="6">
    <source>
        <dbReference type="Proteomes" id="UP000198822"/>
    </source>
</evidence>
<dbReference type="GO" id="GO:0003677">
    <property type="term" value="F:DNA binding"/>
    <property type="evidence" value="ECO:0007669"/>
    <property type="project" value="UniProtKB-KW"/>
</dbReference>
<dbReference type="GO" id="GO:0003700">
    <property type="term" value="F:DNA-binding transcription factor activity"/>
    <property type="evidence" value="ECO:0007669"/>
    <property type="project" value="InterPro"/>
</dbReference>
<dbReference type="Proteomes" id="UP000198822">
    <property type="component" value="Chromosome I"/>
</dbReference>
<accession>A0A1G8F7X3</accession>
<dbReference type="Pfam" id="PF12802">
    <property type="entry name" value="MarR_2"/>
    <property type="match status" value="1"/>
</dbReference>
<dbReference type="PRINTS" id="PR00598">
    <property type="entry name" value="HTHMARR"/>
</dbReference>
<dbReference type="InterPro" id="IPR036388">
    <property type="entry name" value="WH-like_DNA-bd_sf"/>
</dbReference>
<keyword evidence="3" id="KW-0804">Transcription</keyword>
<keyword evidence="2 5" id="KW-0238">DNA-binding</keyword>
<dbReference type="GO" id="GO:0006950">
    <property type="term" value="P:response to stress"/>
    <property type="evidence" value="ECO:0007669"/>
    <property type="project" value="TreeGrafter"/>
</dbReference>